<dbReference type="EMBL" id="MAQB02000001">
    <property type="protein sequence ID" value="OFJ48137.1"/>
    <property type="molecule type" value="Genomic_DNA"/>
</dbReference>
<accession>A0A1E8PQ60</accession>
<proteinExistence type="predicted"/>
<dbReference type="Proteomes" id="UP000092634">
    <property type="component" value="Unassembled WGS sequence"/>
</dbReference>
<protein>
    <submittedName>
        <fullName evidence="1">Uncharacterized protein</fullName>
    </submittedName>
</protein>
<organism evidence="1 2">
    <name type="scientific">Janthinobacterium lividum</name>
    <dbReference type="NCBI Taxonomy" id="29581"/>
    <lineage>
        <taxon>Bacteria</taxon>
        <taxon>Pseudomonadati</taxon>
        <taxon>Pseudomonadota</taxon>
        <taxon>Betaproteobacteria</taxon>
        <taxon>Burkholderiales</taxon>
        <taxon>Oxalobacteraceae</taxon>
        <taxon>Janthinobacterium</taxon>
    </lineage>
</organism>
<reference evidence="1 2" key="1">
    <citation type="submission" date="2016-10" db="EMBL/GenBank/DDBJ databases">
        <title>Updated version of Genome Assembly of Janthinobacterium lividum ERGS5:01.</title>
        <authorList>
            <person name="Kumar R."/>
            <person name="Acharya V."/>
            <person name="Singh D."/>
        </authorList>
    </citation>
    <scope>NUCLEOTIDE SEQUENCE [LARGE SCALE GENOMIC DNA]</scope>
    <source>
        <strain evidence="1 2">ERGS5:01</strain>
    </source>
</reference>
<comment type="caution">
    <text evidence="1">The sequence shown here is derived from an EMBL/GenBank/DDBJ whole genome shotgun (WGS) entry which is preliminary data.</text>
</comment>
<dbReference type="AlphaFoldDB" id="A0A1E8PQ60"/>
<evidence type="ECO:0000313" key="1">
    <source>
        <dbReference type="EMBL" id="OFJ48137.1"/>
    </source>
</evidence>
<name>A0A1E8PQ60_9BURK</name>
<evidence type="ECO:0000313" key="2">
    <source>
        <dbReference type="Proteomes" id="UP000092634"/>
    </source>
</evidence>
<sequence>MRMRRAWTRSWPAPAVAAAFALLAFGVPVSGVLAQQKAAPTTFGQVVGNAVLCIDQIDNKAFYAYLLTSFGPAYKHEGGAYWFRTEATLWGAPVTDVIVSDDTSALVFMGVVADSTPEKLEPAIRSASGLRFNKLDNSAFPVRGSMPGSKIVYFRSKAKVYCAKYKPLPPARTR</sequence>
<gene>
    <name evidence="1" type="ORF">BA896_003215</name>
</gene>